<organism evidence="1 2">
    <name type="scientific">Streptomyces scabiei (strain 87.22)</name>
    <dbReference type="NCBI Taxonomy" id="680198"/>
    <lineage>
        <taxon>Bacteria</taxon>
        <taxon>Bacillati</taxon>
        <taxon>Actinomycetota</taxon>
        <taxon>Actinomycetes</taxon>
        <taxon>Kitasatosporales</taxon>
        <taxon>Streptomycetaceae</taxon>
        <taxon>Streptomyces</taxon>
    </lineage>
</organism>
<dbReference type="InterPro" id="IPR004378">
    <property type="entry name" value="F420H2_quin_Rdtase"/>
</dbReference>
<sequence length="143" mass="16315">MIRAANRLVRPLLASRLHGILSRFLMLLTYTGRKSGRRITIPVGYFDWDPGTVLASTFSHSNWIPNLRIGPTVHLRIHGRDYEAVPTVIEDHTAITELLAEFAHRKSPREAKMVGLPGDRKPTPEELHEAGETRRFVLFRLQI</sequence>
<dbReference type="SUPFAM" id="SSF50475">
    <property type="entry name" value="FMN-binding split barrel"/>
    <property type="match status" value="1"/>
</dbReference>
<dbReference type="EMBL" id="FN554889">
    <property type="protein sequence ID" value="CBG73272.1"/>
    <property type="molecule type" value="Genomic_DNA"/>
</dbReference>
<name>C9ZAX4_STRSW</name>
<evidence type="ECO:0000313" key="2">
    <source>
        <dbReference type="Proteomes" id="UP000001444"/>
    </source>
</evidence>
<dbReference type="Proteomes" id="UP000001444">
    <property type="component" value="Chromosome"/>
</dbReference>
<dbReference type="Gene3D" id="2.30.110.10">
    <property type="entry name" value="Electron Transport, Fmn-binding Protein, Chain A"/>
    <property type="match status" value="1"/>
</dbReference>
<accession>C9ZAX4</accession>
<dbReference type="HOGENOM" id="CLU_120846_1_0_11"/>
<keyword evidence="2" id="KW-1185">Reference proteome</keyword>
<dbReference type="Pfam" id="PF04075">
    <property type="entry name" value="F420H2_quin_red"/>
    <property type="match status" value="1"/>
</dbReference>
<proteinExistence type="predicted"/>
<gene>
    <name evidence="1" type="ordered locus">SCAB_62561</name>
</gene>
<dbReference type="KEGG" id="scb:SCAB_62561"/>
<evidence type="ECO:0000313" key="1">
    <source>
        <dbReference type="EMBL" id="CBG73272.1"/>
    </source>
</evidence>
<evidence type="ECO:0008006" key="3">
    <source>
        <dbReference type="Google" id="ProtNLM"/>
    </source>
</evidence>
<reference evidence="1 2" key="1">
    <citation type="journal article" date="2010" name="Mol. Plant Microbe Interact.">
        <title>Streptomyces scabies 87-22 contains a coronafacic acid-like biosynthetic cluster that contributes to plant-microbe interactions.</title>
        <authorList>
            <person name="Bignell D.R."/>
            <person name="Seipke R.F."/>
            <person name="Huguet-Tapia J.C."/>
            <person name="Chambers A.H."/>
            <person name="Parry R.J."/>
            <person name="Loria R."/>
        </authorList>
    </citation>
    <scope>NUCLEOTIDE SEQUENCE [LARGE SCALE GENOMIC DNA]</scope>
    <source>
        <strain evidence="1 2">87.22</strain>
    </source>
</reference>
<dbReference type="STRING" id="680198.SCAB_62561"/>
<protein>
    <recommendedName>
        <fullName evidence="3">Deazaflavin-dependent oxidoreductase, nitroreductase family</fullName>
    </recommendedName>
</protein>
<dbReference type="GO" id="GO:0016491">
    <property type="term" value="F:oxidoreductase activity"/>
    <property type="evidence" value="ECO:0007669"/>
    <property type="project" value="InterPro"/>
</dbReference>
<dbReference type="AlphaFoldDB" id="C9ZAX4"/>
<dbReference type="InterPro" id="IPR012349">
    <property type="entry name" value="Split_barrel_FMN-bd"/>
</dbReference>